<dbReference type="SUPFAM" id="SSF47336">
    <property type="entry name" value="ACP-like"/>
    <property type="match status" value="1"/>
</dbReference>
<dbReference type="GO" id="GO:0044550">
    <property type="term" value="P:secondary metabolite biosynthetic process"/>
    <property type="evidence" value="ECO:0007669"/>
    <property type="project" value="TreeGrafter"/>
</dbReference>
<keyword evidence="2" id="KW-0596">Phosphopantetheine</keyword>
<accession>A0AAE2ZN91</accession>
<keyword evidence="6" id="KW-1185">Reference proteome</keyword>
<dbReference type="Gene3D" id="3.40.50.1820">
    <property type="entry name" value="alpha/beta hydrolase"/>
    <property type="match status" value="1"/>
</dbReference>
<proteinExistence type="predicted"/>
<comment type="cofactor">
    <cofactor evidence="1">
        <name>pantetheine 4'-phosphate</name>
        <dbReference type="ChEBI" id="CHEBI:47942"/>
    </cofactor>
</comment>
<dbReference type="GO" id="GO:0031177">
    <property type="term" value="F:phosphopantetheine binding"/>
    <property type="evidence" value="ECO:0007669"/>
    <property type="project" value="InterPro"/>
</dbReference>
<dbReference type="EMBL" id="JAICBX010000005">
    <property type="protein sequence ID" value="MBW8640039.1"/>
    <property type="molecule type" value="Genomic_DNA"/>
</dbReference>
<reference evidence="5" key="1">
    <citation type="submission" date="2021-08" db="EMBL/GenBank/DDBJ databases">
        <title>Hoeflea bacterium WL0058 sp. nov., isolated from the sediment.</title>
        <authorList>
            <person name="Wang L."/>
            <person name="Zhang D."/>
        </authorList>
    </citation>
    <scope>NUCLEOTIDE SEQUENCE</scope>
    <source>
        <strain evidence="5">WL0058</strain>
    </source>
</reference>
<evidence type="ECO:0000256" key="2">
    <source>
        <dbReference type="ARBA" id="ARBA00022450"/>
    </source>
</evidence>
<feature type="domain" description="Carrier" evidence="4">
    <location>
        <begin position="21"/>
        <end position="96"/>
    </location>
</feature>
<dbReference type="AlphaFoldDB" id="A0AAE2ZN91"/>
<organism evidence="5 6">
    <name type="scientific">Flavimaribacter sediminis</name>
    <dbReference type="NCBI Taxonomy" id="2865987"/>
    <lineage>
        <taxon>Bacteria</taxon>
        <taxon>Pseudomonadati</taxon>
        <taxon>Pseudomonadota</taxon>
        <taxon>Alphaproteobacteria</taxon>
        <taxon>Hyphomicrobiales</taxon>
        <taxon>Rhizobiaceae</taxon>
        <taxon>Flavimaribacter</taxon>
    </lineage>
</organism>
<dbReference type="Pfam" id="PF00550">
    <property type="entry name" value="PP-binding"/>
    <property type="match status" value="1"/>
</dbReference>
<dbReference type="Proteomes" id="UP001196509">
    <property type="component" value="Unassembled WGS sequence"/>
</dbReference>
<dbReference type="InterPro" id="IPR036736">
    <property type="entry name" value="ACP-like_sf"/>
</dbReference>
<dbReference type="SMART" id="SM00823">
    <property type="entry name" value="PKS_PP"/>
    <property type="match status" value="1"/>
</dbReference>
<comment type="caution">
    <text evidence="5">The sequence shown here is derived from an EMBL/GenBank/DDBJ whole genome shotgun (WGS) entry which is preliminary data.</text>
</comment>
<dbReference type="Pfam" id="PF00975">
    <property type="entry name" value="Thioesterase"/>
    <property type="match status" value="1"/>
</dbReference>
<dbReference type="InterPro" id="IPR020806">
    <property type="entry name" value="PKS_PP-bd"/>
</dbReference>
<evidence type="ECO:0000313" key="6">
    <source>
        <dbReference type="Proteomes" id="UP001196509"/>
    </source>
</evidence>
<dbReference type="PROSITE" id="PS00012">
    <property type="entry name" value="PHOSPHOPANTETHEINE"/>
    <property type="match status" value="1"/>
</dbReference>
<dbReference type="PROSITE" id="PS50075">
    <property type="entry name" value="CARRIER"/>
    <property type="match status" value="1"/>
</dbReference>
<dbReference type="SUPFAM" id="SSF53474">
    <property type="entry name" value="alpha/beta-Hydrolases"/>
    <property type="match status" value="1"/>
</dbReference>
<protein>
    <recommendedName>
        <fullName evidence="4">Carrier domain-containing protein</fullName>
    </recommendedName>
</protein>
<name>A0AAE2ZN91_9HYPH</name>
<evidence type="ECO:0000256" key="3">
    <source>
        <dbReference type="ARBA" id="ARBA00022553"/>
    </source>
</evidence>
<dbReference type="GO" id="GO:0005737">
    <property type="term" value="C:cytoplasm"/>
    <property type="evidence" value="ECO:0007669"/>
    <property type="project" value="TreeGrafter"/>
</dbReference>
<dbReference type="InterPro" id="IPR009081">
    <property type="entry name" value="PP-bd_ACP"/>
</dbReference>
<dbReference type="PANTHER" id="PTHR45527">
    <property type="entry name" value="NONRIBOSOMAL PEPTIDE SYNTHETASE"/>
    <property type="match status" value="1"/>
</dbReference>
<evidence type="ECO:0000259" key="4">
    <source>
        <dbReference type="PROSITE" id="PS50075"/>
    </source>
</evidence>
<dbReference type="InterPro" id="IPR001031">
    <property type="entry name" value="Thioesterase"/>
</dbReference>
<dbReference type="RefSeq" id="WP_220230760.1">
    <property type="nucleotide sequence ID" value="NZ_JAICBX010000005.1"/>
</dbReference>
<dbReference type="FunFam" id="1.10.1200.10:FF:000005">
    <property type="entry name" value="Nonribosomal peptide synthetase 1"/>
    <property type="match status" value="1"/>
</dbReference>
<keyword evidence="3" id="KW-0597">Phosphoprotein</keyword>
<gene>
    <name evidence="5" type="ORF">K1W69_22780</name>
</gene>
<dbReference type="InterPro" id="IPR029058">
    <property type="entry name" value="AB_hydrolase_fold"/>
</dbReference>
<dbReference type="PANTHER" id="PTHR45527:SF1">
    <property type="entry name" value="FATTY ACID SYNTHASE"/>
    <property type="match status" value="1"/>
</dbReference>
<dbReference type="InterPro" id="IPR006162">
    <property type="entry name" value="Ppantetheine_attach_site"/>
</dbReference>
<evidence type="ECO:0000313" key="5">
    <source>
        <dbReference type="EMBL" id="MBW8640039.1"/>
    </source>
</evidence>
<sequence length="411" mass="46032">MDAQSLHTSRDLLDLPTAYEAPTNETEKKIASIWRSVFEIDDIGIDDDFFDLGGDSVKATRITEEINLSLGGHFKAGQIVENPTIREVAAAIDRESAGDNPNTLASHMLTVRTGGDHPPLFIVHGLAGFFFPNAEYMSAFRDDQPIYAFQVPGFDGQMEPLGSVEEIAEEYVKAVLAVDPDGPWHLAGMCSGCWITFEMARRLKEHGKEPGRIILIDPYIERGRMREQFETNRRVGASGPVAFAASALSRSRLSYTRLKSKISNYRATGLWISSTDPKAFDIPEVRQKILEDGRKNRKQPTRDEDVTGKERFQNEALINKHRSDTGVYASEVLRYAFYRYSTDHSIENHVDIIASEHLKKKLKNPHHPVCVAMPNHDIIVAGRRHNDTVSTTTALNSSIMQDLIAKPIRKA</sequence>
<evidence type="ECO:0000256" key="1">
    <source>
        <dbReference type="ARBA" id="ARBA00001957"/>
    </source>
</evidence>
<dbReference type="GO" id="GO:0043041">
    <property type="term" value="P:amino acid activation for nonribosomal peptide biosynthetic process"/>
    <property type="evidence" value="ECO:0007669"/>
    <property type="project" value="TreeGrafter"/>
</dbReference>